<organism evidence="1 2">
    <name type="scientific">Turneriella parva (strain ATCC BAA-1111 / DSM 21527 / NCTC 11395 / H)</name>
    <name type="common">Leptospira parva</name>
    <dbReference type="NCBI Taxonomy" id="869212"/>
    <lineage>
        <taxon>Bacteria</taxon>
        <taxon>Pseudomonadati</taxon>
        <taxon>Spirochaetota</taxon>
        <taxon>Spirochaetia</taxon>
        <taxon>Leptospirales</taxon>
        <taxon>Leptospiraceae</taxon>
        <taxon>Turneriella</taxon>
    </lineage>
</organism>
<name>I4BA34_TURPD</name>
<evidence type="ECO:0000313" key="2">
    <source>
        <dbReference type="Proteomes" id="UP000006048"/>
    </source>
</evidence>
<evidence type="ECO:0000313" key="1">
    <source>
        <dbReference type="EMBL" id="AFM14141.1"/>
    </source>
</evidence>
<protein>
    <submittedName>
        <fullName evidence="1">Uncharacterized protein</fullName>
    </submittedName>
</protein>
<accession>I4BA34</accession>
<dbReference type="KEGG" id="tpx:Turpa_3504"/>
<dbReference type="RefSeq" id="WP_014804624.1">
    <property type="nucleotide sequence ID" value="NC_018020.1"/>
</dbReference>
<sequence>MPETARNQIIQVLTEWTEAKLTENDVWRWASARCLPGEDSYEGWLAGDRISHEVMLHLNSLDMYLVVRDDIPIYLQFLKRDDSDFESAYRDWQESLREANTQERRRQLKKNPIYAPFC</sequence>
<dbReference type="AlphaFoldDB" id="I4BA34"/>
<reference evidence="1 2" key="1">
    <citation type="submission" date="2012-06" db="EMBL/GenBank/DDBJ databases">
        <title>The complete chromosome of genome of Turneriella parva DSM 21527.</title>
        <authorList>
            <consortium name="US DOE Joint Genome Institute (JGI-PGF)"/>
            <person name="Lucas S."/>
            <person name="Han J."/>
            <person name="Lapidus A."/>
            <person name="Bruce D."/>
            <person name="Goodwin L."/>
            <person name="Pitluck S."/>
            <person name="Peters L."/>
            <person name="Kyrpides N."/>
            <person name="Mavromatis K."/>
            <person name="Ivanova N."/>
            <person name="Mikhailova N."/>
            <person name="Chertkov O."/>
            <person name="Detter J.C."/>
            <person name="Tapia R."/>
            <person name="Han C."/>
            <person name="Land M."/>
            <person name="Hauser L."/>
            <person name="Markowitz V."/>
            <person name="Cheng J.-F."/>
            <person name="Hugenholtz P."/>
            <person name="Woyke T."/>
            <person name="Wu D."/>
            <person name="Gronow S."/>
            <person name="Wellnitz S."/>
            <person name="Brambilla E."/>
            <person name="Klenk H.-P."/>
            <person name="Eisen J.A."/>
        </authorList>
    </citation>
    <scope>NUCLEOTIDE SEQUENCE [LARGE SCALE GENOMIC DNA]</scope>
    <source>
        <strain evidence="2">ATCC BAA-1111 / DSM 21527 / NCTC 11395 / H</strain>
    </source>
</reference>
<proteinExistence type="predicted"/>
<dbReference type="OrthoDB" id="9153125at2"/>
<keyword evidence="2" id="KW-1185">Reference proteome</keyword>
<dbReference type="EMBL" id="CP002959">
    <property type="protein sequence ID" value="AFM14141.1"/>
    <property type="molecule type" value="Genomic_DNA"/>
</dbReference>
<dbReference type="Proteomes" id="UP000006048">
    <property type="component" value="Chromosome"/>
</dbReference>
<gene>
    <name evidence="1" type="ordered locus">Turpa_3504</name>
</gene>
<dbReference type="HOGENOM" id="CLU_2072123_0_0_12"/>